<dbReference type="SUPFAM" id="SSF54001">
    <property type="entry name" value="Cysteine proteinases"/>
    <property type="match status" value="1"/>
</dbReference>
<accession>A0A5A7QMF7</accession>
<dbReference type="Pfam" id="PF00112">
    <property type="entry name" value="Peptidase_C1"/>
    <property type="match status" value="1"/>
</dbReference>
<dbReference type="EMBL" id="BKCP01007515">
    <property type="protein sequence ID" value="GER46330.1"/>
    <property type="molecule type" value="Genomic_DNA"/>
</dbReference>
<keyword evidence="2" id="KW-0378">Hydrolase</keyword>
<reference evidence="3" key="1">
    <citation type="journal article" date="2019" name="Curr. Biol.">
        <title>Genome Sequence of Striga asiatica Provides Insight into the Evolution of Plant Parasitism.</title>
        <authorList>
            <person name="Yoshida S."/>
            <person name="Kim S."/>
            <person name="Wafula E.K."/>
            <person name="Tanskanen J."/>
            <person name="Kim Y.M."/>
            <person name="Honaas L."/>
            <person name="Yang Z."/>
            <person name="Spallek T."/>
            <person name="Conn C.E."/>
            <person name="Ichihashi Y."/>
            <person name="Cheong K."/>
            <person name="Cui S."/>
            <person name="Der J.P."/>
            <person name="Gundlach H."/>
            <person name="Jiao Y."/>
            <person name="Hori C."/>
            <person name="Ishida J.K."/>
            <person name="Kasahara H."/>
            <person name="Kiba T."/>
            <person name="Kim M.S."/>
            <person name="Koo N."/>
            <person name="Laohavisit A."/>
            <person name="Lee Y.H."/>
            <person name="Lumba S."/>
            <person name="McCourt P."/>
            <person name="Mortimer J.C."/>
            <person name="Mutuku J.M."/>
            <person name="Nomura T."/>
            <person name="Sasaki-Sekimoto Y."/>
            <person name="Seto Y."/>
            <person name="Wang Y."/>
            <person name="Wakatake T."/>
            <person name="Sakakibara H."/>
            <person name="Demura T."/>
            <person name="Yamaguchi S."/>
            <person name="Yoneyama K."/>
            <person name="Manabe R.I."/>
            <person name="Nelson D.C."/>
            <person name="Schulman A.H."/>
            <person name="Timko M.P."/>
            <person name="dePamphilis C.W."/>
            <person name="Choi D."/>
            <person name="Shirasu K."/>
        </authorList>
    </citation>
    <scope>NUCLEOTIDE SEQUENCE [LARGE SCALE GENOMIC DNA]</scope>
    <source>
        <strain evidence="3">cv. UVA1</strain>
    </source>
</reference>
<proteinExistence type="predicted"/>
<dbReference type="Gene3D" id="3.90.70.10">
    <property type="entry name" value="Cysteine proteinases"/>
    <property type="match status" value="1"/>
</dbReference>
<organism evidence="2 3">
    <name type="scientific">Striga asiatica</name>
    <name type="common">Asiatic witchweed</name>
    <name type="synonym">Buchnera asiatica</name>
    <dbReference type="NCBI Taxonomy" id="4170"/>
    <lineage>
        <taxon>Eukaryota</taxon>
        <taxon>Viridiplantae</taxon>
        <taxon>Streptophyta</taxon>
        <taxon>Embryophyta</taxon>
        <taxon>Tracheophyta</taxon>
        <taxon>Spermatophyta</taxon>
        <taxon>Magnoliopsida</taxon>
        <taxon>eudicotyledons</taxon>
        <taxon>Gunneridae</taxon>
        <taxon>Pentapetalae</taxon>
        <taxon>asterids</taxon>
        <taxon>lamiids</taxon>
        <taxon>Lamiales</taxon>
        <taxon>Orobanchaceae</taxon>
        <taxon>Buchnereae</taxon>
        <taxon>Striga</taxon>
    </lineage>
</organism>
<dbReference type="GO" id="GO:0008234">
    <property type="term" value="F:cysteine-type peptidase activity"/>
    <property type="evidence" value="ECO:0007669"/>
    <property type="project" value="InterPro"/>
</dbReference>
<evidence type="ECO:0000259" key="1">
    <source>
        <dbReference type="Pfam" id="PF00112"/>
    </source>
</evidence>
<protein>
    <submittedName>
        <fullName evidence="2">Cysteine protease</fullName>
    </submittedName>
</protein>
<name>A0A5A7QMF7_STRAF</name>
<evidence type="ECO:0000313" key="2">
    <source>
        <dbReference type="EMBL" id="GER46330.1"/>
    </source>
</evidence>
<dbReference type="Proteomes" id="UP000325081">
    <property type="component" value="Unassembled WGS sequence"/>
</dbReference>
<keyword evidence="3" id="KW-1185">Reference proteome</keyword>
<keyword evidence="2" id="KW-0645">Protease</keyword>
<evidence type="ECO:0000313" key="3">
    <source>
        <dbReference type="Proteomes" id="UP000325081"/>
    </source>
</evidence>
<comment type="caution">
    <text evidence="2">The sequence shown here is derived from an EMBL/GenBank/DDBJ whole genome shotgun (WGS) entry which is preliminary data.</text>
</comment>
<dbReference type="InterPro" id="IPR000668">
    <property type="entry name" value="Peptidase_C1A_C"/>
</dbReference>
<dbReference type="AlphaFoldDB" id="A0A5A7QMF7"/>
<gene>
    <name evidence="2" type="ORF">STAS_23357</name>
</gene>
<dbReference type="GO" id="GO:0006508">
    <property type="term" value="P:proteolysis"/>
    <property type="evidence" value="ECO:0007669"/>
    <property type="project" value="UniProtKB-KW"/>
</dbReference>
<feature type="domain" description="Peptidase C1A papain C-terminal" evidence="1">
    <location>
        <begin position="38"/>
        <end position="222"/>
    </location>
</feature>
<sequence length="240" mass="27680">MMDFEWSYDEPGRMINGIRLVREAEPGPKENGLWAHYACTICVESRYRIKMAQDQPPKIVPKLSVQYIVDAVRMGGEVWDVLDWMSFGGLTLESIYPTKGRRQDFHHYLEGWPRFTIQRHLRLEPQNDAENVNEQLLKHLESDGPFVSGFRISANYFSIDHETDVYVNDKNHNPDIEDTASGSTNLEVGDKIFVTVIGEGWKNKISYWVYRNNMGVAWGRHGKGMVDKRVVEDAYVPILA</sequence>
<dbReference type="InterPro" id="IPR038765">
    <property type="entry name" value="Papain-like_cys_pep_sf"/>
</dbReference>